<dbReference type="AlphaFoldDB" id="A0A840PFC8"/>
<feature type="transmembrane region" description="Helical" evidence="6">
    <location>
        <begin position="321"/>
        <end position="343"/>
    </location>
</feature>
<dbReference type="PANTHER" id="PTHR23505">
    <property type="entry name" value="SPINSTER"/>
    <property type="match status" value="1"/>
</dbReference>
<protein>
    <submittedName>
        <fullName evidence="8">Putative MFS family arabinose efflux permease</fullName>
    </submittedName>
</protein>
<feature type="transmembrane region" description="Helical" evidence="6">
    <location>
        <begin position="139"/>
        <end position="164"/>
    </location>
</feature>
<feature type="transmembrane region" description="Helical" evidence="6">
    <location>
        <begin position="393"/>
        <end position="411"/>
    </location>
</feature>
<name>A0A840PFC8_9ACTN</name>
<evidence type="ECO:0000256" key="3">
    <source>
        <dbReference type="ARBA" id="ARBA00022692"/>
    </source>
</evidence>
<evidence type="ECO:0000256" key="1">
    <source>
        <dbReference type="ARBA" id="ARBA00004651"/>
    </source>
</evidence>
<evidence type="ECO:0000256" key="2">
    <source>
        <dbReference type="ARBA" id="ARBA00022448"/>
    </source>
</evidence>
<evidence type="ECO:0000256" key="5">
    <source>
        <dbReference type="ARBA" id="ARBA00023136"/>
    </source>
</evidence>
<dbReference type="Proteomes" id="UP000578449">
    <property type="component" value="Unassembled WGS sequence"/>
</dbReference>
<gene>
    <name evidence="8" type="ORF">HNP84_007625</name>
</gene>
<organism evidence="8 9">
    <name type="scientific">Thermocatellispora tengchongensis</name>
    <dbReference type="NCBI Taxonomy" id="1073253"/>
    <lineage>
        <taxon>Bacteria</taxon>
        <taxon>Bacillati</taxon>
        <taxon>Actinomycetota</taxon>
        <taxon>Actinomycetes</taxon>
        <taxon>Streptosporangiales</taxon>
        <taxon>Streptosporangiaceae</taxon>
        <taxon>Thermocatellispora</taxon>
    </lineage>
</organism>
<evidence type="ECO:0000256" key="6">
    <source>
        <dbReference type="SAM" id="Phobius"/>
    </source>
</evidence>
<dbReference type="Gene3D" id="1.20.1250.20">
    <property type="entry name" value="MFS general substrate transporter like domains"/>
    <property type="match status" value="1"/>
</dbReference>
<accession>A0A840PFC8</accession>
<keyword evidence="9" id="KW-1185">Reference proteome</keyword>
<keyword evidence="2" id="KW-0813">Transport</keyword>
<reference evidence="8 9" key="1">
    <citation type="submission" date="2020-08" db="EMBL/GenBank/DDBJ databases">
        <title>Genomic Encyclopedia of Type Strains, Phase IV (KMG-IV): sequencing the most valuable type-strain genomes for metagenomic binning, comparative biology and taxonomic classification.</title>
        <authorList>
            <person name="Goeker M."/>
        </authorList>
    </citation>
    <scope>NUCLEOTIDE SEQUENCE [LARGE SCALE GENOMIC DNA]</scope>
    <source>
        <strain evidence="8 9">DSM 45615</strain>
    </source>
</reference>
<feature type="transmembrane region" description="Helical" evidence="6">
    <location>
        <begin position="53"/>
        <end position="74"/>
    </location>
</feature>
<sequence>MTARTPVSPTRRRLTLLILLGVTLVSLLDRQIMAILAHPIAEDLNLTDSQLGLLSGVAFAAVYATLTIPVGWMADRVDRTRIIAVATASWSVISATCGLAGNFWHLLISRMGVAVGEAGATPSAHSIASDLYPPERRGFAIATIQAGSPLGLLLAFAVGGLIAQEYGWRAAFYASAVPGLVMTVLVLAVMRDPRARGGTGAAAHRAGLPRHGFRSATRELLANPPMRSILAGGVLCAFGVYGALAWLPAYFQRTFDWSSGRAGIVLGLMFGVVGLAGTWGGGVLGDRLYLRRRDGHTRVVLLSSVVVVALFPLFLAAPGGLAALLVLAIPAGLLGLFQGPLAAAVQNVCPPSRRGLASAFYIFSVNLLGQSLGPTAIGVVSDLAESAGLGNGLRAGLLLVPLSALAAVIVLRRAGARILAHTTPDDDHAVPVQHTSPKP</sequence>
<comment type="subcellular location">
    <subcellularLocation>
        <location evidence="1">Cell membrane</location>
        <topology evidence="1">Multi-pass membrane protein</topology>
    </subcellularLocation>
</comment>
<dbReference type="SUPFAM" id="SSF103473">
    <property type="entry name" value="MFS general substrate transporter"/>
    <property type="match status" value="1"/>
</dbReference>
<keyword evidence="5 6" id="KW-0472">Membrane</keyword>
<feature type="transmembrane region" description="Helical" evidence="6">
    <location>
        <begin position="355"/>
        <end position="373"/>
    </location>
</feature>
<keyword evidence="4 6" id="KW-1133">Transmembrane helix</keyword>
<evidence type="ECO:0000313" key="9">
    <source>
        <dbReference type="Proteomes" id="UP000578449"/>
    </source>
</evidence>
<dbReference type="PANTHER" id="PTHR23505:SF79">
    <property type="entry name" value="PROTEIN SPINSTER"/>
    <property type="match status" value="1"/>
</dbReference>
<feature type="transmembrane region" description="Helical" evidence="6">
    <location>
        <begin position="297"/>
        <end position="315"/>
    </location>
</feature>
<keyword evidence="3 6" id="KW-0812">Transmembrane</keyword>
<dbReference type="EMBL" id="JACHGN010000020">
    <property type="protein sequence ID" value="MBB5137872.1"/>
    <property type="molecule type" value="Genomic_DNA"/>
</dbReference>
<feature type="transmembrane region" description="Helical" evidence="6">
    <location>
        <begin position="263"/>
        <end position="285"/>
    </location>
</feature>
<feature type="transmembrane region" description="Helical" evidence="6">
    <location>
        <begin position="170"/>
        <end position="190"/>
    </location>
</feature>
<dbReference type="InterPro" id="IPR020846">
    <property type="entry name" value="MFS_dom"/>
</dbReference>
<dbReference type="InterPro" id="IPR044770">
    <property type="entry name" value="MFS_spinster-like"/>
</dbReference>
<feature type="domain" description="Major facilitator superfamily (MFS) profile" evidence="7">
    <location>
        <begin position="15"/>
        <end position="418"/>
    </location>
</feature>
<dbReference type="CDD" id="cd17328">
    <property type="entry name" value="MFS_spinster_like"/>
    <property type="match status" value="1"/>
</dbReference>
<dbReference type="GO" id="GO:0022857">
    <property type="term" value="F:transmembrane transporter activity"/>
    <property type="evidence" value="ECO:0007669"/>
    <property type="project" value="InterPro"/>
</dbReference>
<dbReference type="InterPro" id="IPR011701">
    <property type="entry name" value="MFS"/>
</dbReference>
<proteinExistence type="predicted"/>
<dbReference type="InterPro" id="IPR036259">
    <property type="entry name" value="MFS_trans_sf"/>
</dbReference>
<dbReference type="PROSITE" id="PS50850">
    <property type="entry name" value="MFS"/>
    <property type="match status" value="1"/>
</dbReference>
<evidence type="ECO:0000313" key="8">
    <source>
        <dbReference type="EMBL" id="MBB5137872.1"/>
    </source>
</evidence>
<comment type="caution">
    <text evidence="8">The sequence shown here is derived from an EMBL/GenBank/DDBJ whole genome shotgun (WGS) entry which is preliminary data.</text>
</comment>
<dbReference type="Pfam" id="PF07690">
    <property type="entry name" value="MFS_1"/>
    <property type="match status" value="1"/>
</dbReference>
<evidence type="ECO:0000256" key="4">
    <source>
        <dbReference type="ARBA" id="ARBA00022989"/>
    </source>
</evidence>
<dbReference type="RefSeq" id="WP_185054757.1">
    <property type="nucleotide sequence ID" value="NZ_BAABIX010000002.1"/>
</dbReference>
<dbReference type="GO" id="GO:0005886">
    <property type="term" value="C:plasma membrane"/>
    <property type="evidence" value="ECO:0007669"/>
    <property type="project" value="UniProtKB-SubCell"/>
</dbReference>
<feature type="transmembrane region" description="Helical" evidence="6">
    <location>
        <begin position="228"/>
        <end position="251"/>
    </location>
</feature>
<evidence type="ECO:0000259" key="7">
    <source>
        <dbReference type="PROSITE" id="PS50850"/>
    </source>
</evidence>